<evidence type="ECO:0000313" key="3">
    <source>
        <dbReference type="Proteomes" id="UP000182100"/>
    </source>
</evidence>
<dbReference type="Proteomes" id="UP000182100">
    <property type="component" value="Unassembled WGS sequence"/>
</dbReference>
<organism evidence="2 3">
    <name type="scientific">Streptomyces prasinopilosus</name>
    <dbReference type="NCBI Taxonomy" id="67344"/>
    <lineage>
        <taxon>Bacteria</taxon>
        <taxon>Bacillati</taxon>
        <taxon>Actinomycetota</taxon>
        <taxon>Actinomycetes</taxon>
        <taxon>Kitasatosporales</taxon>
        <taxon>Streptomycetaceae</taxon>
        <taxon>Streptomyces</taxon>
    </lineage>
</organism>
<name>A0A1G6MIN2_9ACTN</name>
<dbReference type="EMBL" id="FMZK01000002">
    <property type="protein sequence ID" value="SDC54805.1"/>
    <property type="molecule type" value="Genomic_DNA"/>
</dbReference>
<feature type="region of interest" description="Disordered" evidence="1">
    <location>
        <begin position="183"/>
        <end position="304"/>
    </location>
</feature>
<dbReference type="AlphaFoldDB" id="A0A1G6MIN2"/>
<feature type="region of interest" description="Disordered" evidence="1">
    <location>
        <begin position="29"/>
        <end position="64"/>
    </location>
</feature>
<evidence type="ECO:0000313" key="2">
    <source>
        <dbReference type="EMBL" id="SDC54805.1"/>
    </source>
</evidence>
<feature type="compositionally biased region" description="Low complexity" evidence="1">
    <location>
        <begin position="208"/>
        <end position="231"/>
    </location>
</feature>
<keyword evidence="3" id="KW-1185">Reference proteome</keyword>
<feature type="compositionally biased region" description="Basic and acidic residues" evidence="1">
    <location>
        <begin position="400"/>
        <end position="415"/>
    </location>
</feature>
<proteinExistence type="predicted"/>
<feature type="compositionally biased region" description="Polar residues" evidence="1">
    <location>
        <begin position="192"/>
        <end position="201"/>
    </location>
</feature>
<reference evidence="3" key="1">
    <citation type="submission" date="2016-10" db="EMBL/GenBank/DDBJ databases">
        <authorList>
            <person name="Varghese N."/>
            <person name="Submissions S."/>
        </authorList>
    </citation>
    <scope>NUCLEOTIDE SEQUENCE [LARGE SCALE GENOMIC DNA]</scope>
    <source>
        <strain evidence="3">CGMCC 4.3504</strain>
    </source>
</reference>
<sequence length="437" mass="46235">MAASSPAPARSILLTNAMRGTPCRSACRHTDSLRGSTPATASNTATAPSRTRSERSTSSAKSTCPGVSIRLIRCPSQVRLTAAAKTVTPRSRSCGSKSVTVEPPWTSPRWCVVPVTYRIRSVTVVLPASTWARIPRLRTAARGLVYGESVCGESVCIGLRTARGLSVLCDGAARFPDGTCGRAAGTHGRQDPSPQTESNGRQRFGLVTASGTGRAAGTGRPRTRGAPRSGRTGSGERLRRCGHAWPTPLTVSNGRPHIEAAPARGRVQGGAGGRSHGFSRRRGRRPGRRSGRRVTGKPQPRGVCGFSPWVRAHAGGNQRPGSGVQRVWARSGQRPAEVYADLLNSGDGRPFELAVVRRRPGSEPSTEAGSDMADPARKRVPADQWSTGRQCLVPAEAEGSGDRRRPGRQGREERHRARRVPGVGCGAGAGSARGRRP</sequence>
<protein>
    <submittedName>
        <fullName evidence="2">Uncharacterized protein</fullName>
    </submittedName>
</protein>
<feature type="compositionally biased region" description="Basic residues" evidence="1">
    <location>
        <begin position="277"/>
        <end position="295"/>
    </location>
</feature>
<accession>A0A1G6MIN2</accession>
<feature type="compositionally biased region" description="Low complexity" evidence="1">
    <location>
        <begin position="36"/>
        <end position="63"/>
    </location>
</feature>
<gene>
    <name evidence="2" type="ORF">SAMN05216505_102538</name>
</gene>
<evidence type="ECO:0000256" key="1">
    <source>
        <dbReference type="SAM" id="MobiDB-lite"/>
    </source>
</evidence>
<feature type="region of interest" description="Disordered" evidence="1">
    <location>
        <begin position="358"/>
        <end position="437"/>
    </location>
</feature>